<dbReference type="OrthoDB" id="3944240at2759"/>
<dbReference type="Pfam" id="PF08022">
    <property type="entry name" value="FAD_binding_8"/>
    <property type="match status" value="1"/>
</dbReference>
<keyword evidence="5" id="KW-1003">Cell membrane</keyword>
<evidence type="ECO:0000256" key="6">
    <source>
        <dbReference type="ARBA" id="ARBA00022692"/>
    </source>
</evidence>
<keyword evidence="12" id="KW-0325">Glycoprotein</keyword>
<keyword evidence="9" id="KW-0560">Oxidoreductase</keyword>
<evidence type="ECO:0000256" key="11">
    <source>
        <dbReference type="ARBA" id="ARBA00023136"/>
    </source>
</evidence>
<evidence type="ECO:0000256" key="14">
    <source>
        <dbReference type="SAM" id="Phobius"/>
    </source>
</evidence>
<dbReference type="SFLD" id="SFLDS00052">
    <property type="entry name" value="Ferric_Reductase_Domain"/>
    <property type="match status" value="1"/>
</dbReference>
<keyword evidence="8 14" id="KW-1133">Transmembrane helix</keyword>
<keyword evidence="17" id="KW-1185">Reference proteome</keyword>
<evidence type="ECO:0000256" key="12">
    <source>
        <dbReference type="ARBA" id="ARBA00023180"/>
    </source>
</evidence>
<dbReference type="Gene3D" id="3.40.50.80">
    <property type="entry name" value="Nucleotide-binding domain of ferredoxin-NADP reductase (FNR) module"/>
    <property type="match status" value="1"/>
</dbReference>
<keyword evidence="6 14" id="KW-0812">Transmembrane</keyword>
<dbReference type="PROSITE" id="PS51384">
    <property type="entry name" value="FAD_FR"/>
    <property type="match status" value="1"/>
</dbReference>
<feature type="non-terminal residue" evidence="16">
    <location>
        <position position="1"/>
    </location>
</feature>
<dbReference type="InterPro" id="IPR013121">
    <property type="entry name" value="Fe_red_NAD-bd_6"/>
</dbReference>
<name>A0A8E2F282_9PEZI</name>
<protein>
    <recommendedName>
        <fullName evidence="3">ferric-chelate reductase (NADPH)</fullName>
        <ecNumber evidence="3">1.16.1.9</ecNumber>
    </recommendedName>
</protein>
<evidence type="ECO:0000256" key="10">
    <source>
        <dbReference type="ARBA" id="ARBA00023065"/>
    </source>
</evidence>
<dbReference type="PANTHER" id="PTHR32361">
    <property type="entry name" value="FERRIC/CUPRIC REDUCTASE TRANSMEMBRANE COMPONENT"/>
    <property type="match status" value="1"/>
</dbReference>
<dbReference type="SFLD" id="SFLDG01168">
    <property type="entry name" value="Ferric_reductase_subgroup_(FRE"/>
    <property type="match status" value="1"/>
</dbReference>
<reference evidence="16 17" key="1">
    <citation type="journal article" date="2016" name="Nat. Commun.">
        <title>Ectomycorrhizal ecology is imprinted in the genome of the dominant symbiotic fungus Cenococcum geophilum.</title>
        <authorList>
            <consortium name="DOE Joint Genome Institute"/>
            <person name="Peter M."/>
            <person name="Kohler A."/>
            <person name="Ohm R.A."/>
            <person name="Kuo A."/>
            <person name="Krutzmann J."/>
            <person name="Morin E."/>
            <person name="Arend M."/>
            <person name="Barry K.W."/>
            <person name="Binder M."/>
            <person name="Choi C."/>
            <person name="Clum A."/>
            <person name="Copeland A."/>
            <person name="Grisel N."/>
            <person name="Haridas S."/>
            <person name="Kipfer T."/>
            <person name="LaButti K."/>
            <person name="Lindquist E."/>
            <person name="Lipzen A."/>
            <person name="Maire R."/>
            <person name="Meier B."/>
            <person name="Mihaltcheva S."/>
            <person name="Molinier V."/>
            <person name="Murat C."/>
            <person name="Poggeler S."/>
            <person name="Quandt C.A."/>
            <person name="Sperisen C."/>
            <person name="Tritt A."/>
            <person name="Tisserant E."/>
            <person name="Crous P.W."/>
            <person name="Henrissat B."/>
            <person name="Nehls U."/>
            <person name="Egli S."/>
            <person name="Spatafora J.W."/>
            <person name="Grigoriev I.V."/>
            <person name="Martin F.M."/>
        </authorList>
    </citation>
    <scope>NUCLEOTIDE SEQUENCE [LARGE SCALE GENOMIC DNA]</scope>
    <source>
        <strain evidence="16 17">CBS 207.34</strain>
    </source>
</reference>
<evidence type="ECO:0000256" key="2">
    <source>
        <dbReference type="ARBA" id="ARBA00006278"/>
    </source>
</evidence>
<evidence type="ECO:0000256" key="5">
    <source>
        <dbReference type="ARBA" id="ARBA00022475"/>
    </source>
</evidence>
<evidence type="ECO:0000256" key="3">
    <source>
        <dbReference type="ARBA" id="ARBA00012668"/>
    </source>
</evidence>
<proteinExistence type="inferred from homology"/>
<evidence type="ECO:0000256" key="1">
    <source>
        <dbReference type="ARBA" id="ARBA00004651"/>
    </source>
</evidence>
<evidence type="ECO:0000259" key="15">
    <source>
        <dbReference type="PROSITE" id="PS51384"/>
    </source>
</evidence>
<dbReference type="InterPro" id="IPR013112">
    <property type="entry name" value="FAD-bd_8"/>
</dbReference>
<dbReference type="GO" id="GO:0005886">
    <property type="term" value="C:plasma membrane"/>
    <property type="evidence" value="ECO:0007669"/>
    <property type="project" value="UniProtKB-SubCell"/>
</dbReference>
<dbReference type="InterPro" id="IPR017938">
    <property type="entry name" value="Riboflavin_synthase-like_b-brl"/>
</dbReference>
<evidence type="ECO:0000313" key="16">
    <source>
        <dbReference type="EMBL" id="OCL09196.1"/>
    </source>
</evidence>
<evidence type="ECO:0000256" key="4">
    <source>
        <dbReference type="ARBA" id="ARBA00022448"/>
    </source>
</evidence>
<dbReference type="EMBL" id="KV749490">
    <property type="protein sequence ID" value="OCL09196.1"/>
    <property type="molecule type" value="Genomic_DNA"/>
</dbReference>
<accession>A0A8E2F282</accession>
<feature type="transmembrane region" description="Helical" evidence="14">
    <location>
        <begin position="147"/>
        <end position="167"/>
    </location>
</feature>
<dbReference type="EC" id="1.16.1.9" evidence="3"/>
<evidence type="ECO:0000256" key="8">
    <source>
        <dbReference type="ARBA" id="ARBA00022989"/>
    </source>
</evidence>
<comment type="catalytic activity">
    <reaction evidence="13">
        <text>2 a Fe(II)-siderophore + NADP(+) + H(+) = 2 a Fe(III)-siderophore + NADPH</text>
        <dbReference type="Rhea" id="RHEA:28795"/>
        <dbReference type="Rhea" id="RHEA-COMP:11342"/>
        <dbReference type="Rhea" id="RHEA-COMP:11344"/>
        <dbReference type="ChEBI" id="CHEBI:15378"/>
        <dbReference type="ChEBI" id="CHEBI:29033"/>
        <dbReference type="ChEBI" id="CHEBI:29034"/>
        <dbReference type="ChEBI" id="CHEBI:57783"/>
        <dbReference type="ChEBI" id="CHEBI:58349"/>
        <dbReference type="EC" id="1.16.1.9"/>
    </reaction>
</comment>
<keyword evidence="10" id="KW-0406">Ion transport</keyword>
<keyword evidence="4" id="KW-0813">Transport</keyword>
<dbReference type="Proteomes" id="UP000250140">
    <property type="component" value="Unassembled WGS sequence"/>
</dbReference>
<dbReference type="GO" id="GO:0006879">
    <property type="term" value="P:intracellular iron ion homeostasis"/>
    <property type="evidence" value="ECO:0007669"/>
    <property type="project" value="TreeGrafter"/>
</dbReference>
<evidence type="ECO:0000256" key="7">
    <source>
        <dbReference type="ARBA" id="ARBA00022982"/>
    </source>
</evidence>
<gene>
    <name evidence="16" type="ORF">AOQ84DRAFT_405106</name>
</gene>
<comment type="subcellular location">
    <subcellularLocation>
        <location evidence="1">Cell membrane</location>
        <topology evidence="1">Multi-pass membrane protein</topology>
    </subcellularLocation>
</comment>
<dbReference type="Pfam" id="PF08030">
    <property type="entry name" value="NAD_binding_6"/>
    <property type="match status" value="1"/>
</dbReference>
<evidence type="ECO:0000256" key="9">
    <source>
        <dbReference type="ARBA" id="ARBA00023002"/>
    </source>
</evidence>
<keyword evidence="11 14" id="KW-0472">Membrane</keyword>
<dbReference type="PANTHER" id="PTHR32361:SF9">
    <property type="entry name" value="FERRIC REDUCTASE TRANSMEMBRANE COMPONENT 3-RELATED"/>
    <property type="match status" value="1"/>
</dbReference>
<feature type="domain" description="FAD-binding FR-type" evidence="15">
    <location>
        <begin position="193"/>
        <end position="306"/>
    </location>
</feature>
<feature type="transmembrane region" description="Helical" evidence="14">
    <location>
        <begin position="119"/>
        <end position="135"/>
    </location>
</feature>
<dbReference type="InterPro" id="IPR013130">
    <property type="entry name" value="Fe3_Rdtase_TM_dom"/>
</dbReference>
<evidence type="ECO:0000256" key="13">
    <source>
        <dbReference type="ARBA" id="ARBA00048483"/>
    </source>
</evidence>
<feature type="transmembrane region" description="Helical" evidence="14">
    <location>
        <begin position="93"/>
        <end position="112"/>
    </location>
</feature>
<dbReference type="GO" id="GO:0006826">
    <property type="term" value="P:iron ion transport"/>
    <property type="evidence" value="ECO:0007669"/>
    <property type="project" value="TreeGrafter"/>
</dbReference>
<dbReference type="Pfam" id="PF01794">
    <property type="entry name" value="Ferric_reduct"/>
    <property type="match status" value="1"/>
</dbReference>
<feature type="transmembrane region" description="Helical" evidence="14">
    <location>
        <begin position="18"/>
        <end position="43"/>
    </location>
</feature>
<dbReference type="InterPro" id="IPR051410">
    <property type="entry name" value="Ferric/Cupric_Reductase"/>
</dbReference>
<dbReference type="SUPFAM" id="SSF63380">
    <property type="entry name" value="Riboflavin synthase domain-like"/>
    <property type="match status" value="1"/>
</dbReference>
<dbReference type="AlphaFoldDB" id="A0A8E2F282"/>
<dbReference type="SUPFAM" id="SSF52343">
    <property type="entry name" value="Ferredoxin reductase-like, C-terminal NADP-linked domain"/>
    <property type="match status" value="1"/>
</dbReference>
<feature type="transmembrane region" description="Helical" evidence="14">
    <location>
        <begin position="55"/>
        <end position="73"/>
    </location>
</feature>
<dbReference type="InterPro" id="IPR039261">
    <property type="entry name" value="FNR_nucleotide-bd"/>
</dbReference>
<comment type="similarity">
    <text evidence="2">Belongs to the ferric reductase (FRE) family.</text>
</comment>
<sequence length="488" mass="54512">NAVIHDAYYWGRVGFRAAWISVTQVSLVVLLAGKINIIGILIGSSHERLNWLHRWVARTLFICVTIHGAFFLADWVRADFVTLELEMMPMVKYGLGSWGILCWTNITGLAPFRRMAYEIFVIQHLACAAILLWLLHQHVPIYAMHNIWIAIGFVTFDKVAYYLYFAYRNFSRRRPPSELPNDKASLPNKISKPRALAWRAGYRAEIGAMDSEVTIITIKDITFSWRPGQHLYIRIPMLGVIESHPFTISNASRLCNEPIPSDVKLVIRVHSGFSRRLHNKALAARPGVPVVMKAFIAGPFGNPPAWNTFETVLLISASTGASFTVPILESILMYPGCVSQLRFLLLIQQWCHCDAYLKTLEALASQVENFRGISIRIEIAVSKEFPGDPKDAEILECSTAPAALGNNGKTDSPARGNMVRFSFGRASLSEFILEPIEKAFGETMVAVCGGKPLTSDVRNIIAKISDDRAVHKGTGAQDICLFIEEFAF</sequence>
<dbReference type="GO" id="GO:0015677">
    <property type="term" value="P:copper ion import"/>
    <property type="evidence" value="ECO:0007669"/>
    <property type="project" value="TreeGrafter"/>
</dbReference>
<dbReference type="GO" id="GO:0052851">
    <property type="term" value="F:ferric-chelate reductase (NADPH) activity"/>
    <property type="evidence" value="ECO:0007669"/>
    <property type="project" value="UniProtKB-EC"/>
</dbReference>
<keyword evidence="7" id="KW-0249">Electron transport</keyword>
<evidence type="ECO:0000313" key="17">
    <source>
        <dbReference type="Proteomes" id="UP000250140"/>
    </source>
</evidence>
<dbReference type="InterPro" id="IPR017927">
    <property type="entry name" value="FAD-bd_FR_type"/>
</dbReference>
<dbReference type="CDD" id="cd06186">
    <property type="entry name" value="NOX_Duox_like_FAD_NADP"/>
    <property type="match status" value="1"/>
</dbReference>
<organism evidence="16 17">
    <name type="scientific">Glonium stellatum</name>
    <dbReference type="NCBI Taxonomy" id="574774"/>
    <lineage>
        <taxon>Eukaryota</taxon>
        <taxon>Fungi</taxon>
        <taxon>Dikarya</taxon>
        <taxon>Ascomycota</taxon>
        <taxon>Pezizomycotina</taxon>
        <taxon>Dothideomycetes</taxon>
        <taxon>Pleosporomycetidae</taxon>
        <taxon>Gloniales</taxon>
        <taxon>Gloniaceae</taxon>
        <taxon>Glonium</taxon>
    </lineage>
</organism>